<evidence type="ECO:0000313" key="1">
    <source>
        <dbReference type="EMBL" id="MTW19350.1"/>
    </source>
</evidence>
<dbReference type="RefSeq" id="WP_155481602.1">
    <property type="nucleotide sequence ID" value="NZ_WNKV01000030.1"/>
</dbReference>
<name>A0A9X4XQC1_9BRAD</name>
<evidence type="ECO:0008006" key="3">
    <source>
        <dbReference type="Google" id="ProtNLM"/>
    </source>
</evidence>
<dbReference type="Proteomes" id="UP000438991">
    <property type="component" value="Unassembled WGS sequence"/>
</dbReference>
<evidence type="ECO:0000313" key="2">
    <source>
        <dbReference type="Proteomes" id="UP000438991"/>
    </source>
</evidence>
<gene>
    <name evidence="1" type="ORF">GJ689_24465</name>
</gene>
<proteinExistence type="predicted"/>
<accession>A0A9X4XQC1</accession>
<sequence length="421" mass="42584">MRRIEGANAVEIATGKLGFRGRNSAAGLPGTAVTEQWLNDVQEELLGAIEGAGLAPAARRSQLLEAIRALGEPYAVDTGTENALVVDLATPGWTLTAGRTIRVRVAATSTYDTTIQVSNGGSLIGTYAVQRMGGAALCHRDLIAGSIARLVFDGLAFKLTWPTEMPVGMEMTSHRTGVIAGWVRKNGRTIGSATSGATELADSSARRLFDLLWSDTNLAVAGGRGANAAADWAAGKTLALPDARGRVQAGLDDMGAPAAGRLTATYFGQNGTVLGAAGGLQSAALATANLPPISYTPAGSVSVSLAQTPHAHGITDPGHNHPVNDPGHAHTVSIKAQSPLAVAGGAGAAANHTATSTVTTDPATTGIWLSPAGTGIGVQGANANISVSSATFAGQTVQLGGSSQAFSTVQPTITVGIYIRL</sequence>
<reference evidence="1 2" key="1">
    <citation type="submission" date="2019-11" db="EMBL/GenBank/DDBJ databases">
        <title>Whole-genome sequence of Rhodoplanes serenus DSM 18633, type strain.</title>
        <authorList>
            <person name="Kyndt J.A."/>
            <person name="Meyer T.E."/>
        </authorList>
    </citation>
    <scope>NUCLEOTIDE SEQUENCE [LARGE SCALE GENOMIC DNA]</scope>
    <source>
        <strain evidence="1 2">DSM 18633</strain>
    </source>
</reference>
<dbReference type="EMBL" id="WNKV01000030">
    <property type="protein sequence ID" value="MTW19350.1"/>
    <property type="molecule type" value="Genomic_DNA"/>
</dbReference>
<protein>
    <recommendedName>
        <fullName evidence="3">Phage tail protein</fullName>
    </recommendedName>
</protein>
<dbReference type="AlphaFoldDB" id="A0A9X4XQC1"/>
<comment type="caution">
    <text evidence="1">The sequence shown here is derived from an EMBL/GenBank/DDBJ whole genome shotgun (WGS) entry which is preliminary data.</text>
</comment>
<organism evidence="1 2">
    <name type="scientific">Rhodoplanes serenus</name>
    <dbReference type="NCBI Taxonomy" id="200615"/>
    <lineage>
        <taxon>Bacteria</taxon>
        <taxon>Pseudomonadati</taxon>
        <taxon>Pseudomonadota</taxon>
        <taxon>Alphaproteobacteria</taxon>
        <taxon>Hyphomicrobiales</taxon>
        <taxon>Nitrobacteraceae</taxon>
        <taxon>Rhodoplanes</taxon>
    </lineage>
</organism>